<dbReference type="Proteomes" id="UP000198348">
    <property type="component" value="Unassembled WGS sequence"/>
</dbReference>
<dbReference type="InterPro" id="IPR027417">
    <property type="entry name" value="P-loop_NTPase"/>
</dbReference>
<keyword evidence="4" id="KW-1185">Reference proteome</keyword>
<protein>
    <submittedName>
        <fullName evidence="3">Winged helix-turn-helix DNA-binding</fullName>
    </submittedName>
</protein>
<dbReference type="Pfam" id="PF09250">
    <property type="entry name" value="Prim-Pol"/>
    <property type="match status" value="1"/>
</dbReference>
<feature type="region of interest" description="Disordered" evidence="1">
    <location>
        <begin position="1"/>
        <end position="23"/>
    </location>
</feature>
<dbReference type="OrthoDB" id="3694326at2"/>
<organism evidence="3 4">
    <name type="scientific">Haloechinothrix alba</name>
    <dbReference type="NCBI Taxonomy" id="664784"/>
    <lineage>
        <taxon>Bacteria</taxon>
        <taxon>Bacillati</taxon>
        <taxon>Actinomycetota</taxon>
        <taxon>Actinomycetes</taxon>
        <taxon>Pseudonocardiales</taxon>
        <taxon>Pseudonocardiaceae</taxon>
        <taxon>Haloechinothrix</taxon>
    </lineage>
</organism>
<dbReference type="InterPro" id="IPR015330">
    <property type="entry name" value="DNA_primase/pol_bifunc_N"/>
</dbReference>
<accession>A0A238WNP2</accession>
<proteinExistence type="predicted"/>
<dbReference type="GO" id="GO:0003677">
    <property type="term" value="F:DNA binding"/>
    <property type="evidence" value="ECO:0007669"/>
    <property type="project" value="UniProtKB-KW"/>
</dbReference>
<dbReference type="AlphaFoldDB" id="A0A238WNP2"/>
<dbReference type="Pfam" id="PF13481">
    <property type="entry name" value="AAA_25"/>
    <property type="match status" value="1"/>
</dbReference>
<evidence type="ECO:0000313" key="3">
    <source>
        <dbReference type="EMBL" id="SNR47874.1"/>
    </source>
</evidence>
<gene>
    <name evidence="3" type="ORF">SAMN06265360_1075</name>
</gene>
<dbReference type="CDD" id="cd04859">
    <property type="entry name" value="Prim_Pol"/>
    <property type="match status" value="1"/>
</dbReference>
<dbReference type="SUPFAM" id="SSF56747">
    <property type="entry name" value="Prim-pol domain"/>
    <property type="match status" value="1"/>
</dbReference>
<dbReference type="Gene3D" id="3.40.50.300">
    <property type="entry name" value="P-loop containing nucleotide triphosphate hydrolases"/>
    <property type="match status" value="1"/>
</dbReference>
<sequence length="604" mass="66408">MVTTYSSSAEAPPWEGDTADAESDAHECHLVDAALSYARRAWRLHPVDRKDAPWWPEWPRKATTRTDIIRRIWRGRRPPYIGIATGHRSGLVVVDVDPQHGGTVDHLPPTLTAASPSGGWHFYYAHPGPDHYIASLTSDQVRTGVDIRADGGYVMAPPAPGRFFLDVNEEPAPCPHWVLALAERPGPGHRSGKGTSGGSRQRGGTGAHAGYSATGTTDYGAQALAAELDRLSRAEVGTRNEQLNRSAYRIGQLVAAGHIARADAEHQLTDTARGIGLTDTEIKKTIRSGLEAGMRNPRDEPNDGKSQGDQSEAEPLELDDFLAEGLPDYDWTVPGLLERADRLIVTGTEGCGKSTLLRQIAVQCASGIHPFSDQRYEPLRVLIVDLENSRRQVHRAVAPLRKSAGSDYGGGMLLHVRPQGLDVLTGTDATWLGDAVDRAKPDVIITGPIYKLAGGDPLDERTARAATAVLDDLRVRYECAVILEAHTPYAGNGFKRAERPYGASLWSRWPEFGIYLDGQTGHLRHWRGPRDERAWPFVLKYGTTWPWEVESRSQEAVWAQIVEIVQAEGERLTHRALAERIGVSKSTVSRVIKDHRTEWEELAT</sequence>
<keyword evidence="3" id="KW-0238">DNA-binding</keyword>
<dbReference type="SMART" id="SM00943">
    <property type="entry name" value="Prim-Pol"/>
    <property type="match status" value="1"/>
</dbReference>
<evidence type="ECO:0000313" key="4">
    <source>
        <dbReference type="Proteomes" id="UP000198348"/>
    </source>
</evidence>
<feature type="domain" description="DNA primase/polymerase bifunctional N-terminal" evidence="2">
    <location>
        <begin position="34"/>
        <end position="178"/>
    </location>
</feature>
<dbReference type="Pfam" id="PF13412">
    <property type="entry name" value="HTH_24"/>
    <property type="match status" value="1"/>
</dbReference>
<name>A0A238WNP2_9PSEU</name>
<evidence type="ECO:0000256" key="1">
    <source>
        <dbReference type="SAM" id="MobiDB-lite"/>
    </source>
</evidence>
<reference evidence="3 4" key="1">
    <citation type="submission" date="2017-06" db="EMBL/GenBank/DDBJ databases">
        <authorList>
            <person name="Kim H.J."/>
            <person name="Triplett B.A."/>
        </authorList>
    </citation>
    <scope>NUCLEOTIDE SEQUENCE [LARGE SCALE GENOMIC DNA]</scope>
    <source>
        <strain evidence="3 4">DSM 45207</strain>
    </source>
</reference>
<dbReference type="RefSeq" id="WP_141134610.1">
    <property type="nucleotide sequence ID" value="NZ_FZNW01000007.1"/>
</dbReference>
<feature type="region of interest" description="Disordered" evidence="1">
    <location>
        <begin position="182"/>
        <end position="212"/>
    </location>
</feature>
<dbReference type="EMBL" id="FZNW01000007">
    <property type="protein sequence ID" value="SNR47874.1"/>
    <property type="molecule type" value="Genomic_DNA"/>
</dbReference>
<evidence type="ECO:0000259" key="2">
    <source>
        <dbReference type="SMART" id="SM00943"/>
    </source>
</evidence>
<feature type="compositionally biased region" description="Gly residues" evidence="1">
    <location>
        <begin position="194"/>
        <end position="207"/>
    </location>
</feature>
<dbReference type="SUPFAM" id="SSF52540">
    <property type="entry name" value="P-loop containing nucleoside triphosphate hydrolases"/>
    <property type="match status" value="1"/>
</dbReference>
<feature type="region of interest" description="Disordered" evidence="1">
    <location>
        <begin position="288"/>
        <end position="313"/>
    </location>
</feature>